<evidence type="ECO:0000313" key="9">
    <source>
        <dbReference type="Proteomes" id="UP000258927"/>
    </source>
</evidence>
<dbReference type="RefSeq" id="WP_027833544.1">
    <property type="nucleotide sequence ID" value="NZ_CP021330.1"/>
</dbReference>
<keyword evidence="5 7" id="KW-1133">Transmembrane helix</keyword>
<dbReference type="InterPro" id="IPR002758">
    <property type="entry name" value="Cation_antiport_E"/>
</dbReference>
<keyword evidence="9" id="KW-1185">Reference proteome</keyword>
<evidence type="ECO:0000256" key="6">
    <source>
        <dbReference type="ARBA" id="ARBA00023136"/>
    </source>
</evidence>
<dbReference type="GO" id="GO:0008324">
    <property type="term" value="F:monoatomic cation transmembrane transporter activity"/>
    <property type="evidence" value="ECO:0007669"/>
    <property type="project" value="InterPro"/>
</dbReference>
<dbReference type="PANTHER" id="PTHR34584:SF1">
    <property type="entry name" value="NA(+)_H(+) ANTIPORTER SUBUNIT E1"/>
    <property type="match status" value="1"/>
</dbReference>
<dbReference type="NCBIfam" id="NF006519">
    <property type="entry name" value="PRK08965.1-3"/>
    <property type="match status" value="1"/>
</dbReference>
<dbReference type="EMBL" id="CP021330">
    <property type="protein sequence ID" value="AVX05164.1"/>
    <property type="molecule type" value="Genomic_DNA"/>
</dbReference>
<name>A0A2R4MH05_9HYPH</name>
<organism evidence="8 9">
    <name type="scientific">Maritalea myrionectae</name>
    <dbReference type="NCBI Taxonomy" id="454601"/>
    <lineage>
        <taxon>Bacteria</taxon>
        <taxon>Pseudomonadati</taxon>
        <taxon>Pseudomonadota</taxon>
        <taxon>Alphaproteobacteria</taxon>
        <taxon>Hyphomicrobiales</taxon>
        <taxon>Devosiaceae</taxon>
        <taxon>Maritalea</taxon>
    </lineage>
</organism>
<evidence type="ECO:0000256" key="1">
    <source>
        <dbReference type="ARBA" id="ARBA00004651"/>
    </source>
</evidence>
<keyword evidence="4 7" id="KW-0812">Transmembrane</keyword>
<dbReference type="PIRSF" id="PIRSF019239">
    <property type="entry name" value="MrpE"/>
    <property type="match status" value="1"/>
</dbReference>
<evidence type="ECO:0000256" key="2">
    <source>
        <dbReference type="ARBA" id="ARBA00006228"/>
    </source>
</evidence>
<dbReference type="GO" id="GO:0005886">
    <property type="term" value="C:plasma membrane"/>
    <property type="evidence" value="ECO:0007669"/>
    <property type="project" value="UniProtKB-SubCell"/>
</dbReference>
<dbReference type="KEGG" id="mmyr:MXMO3_02652"/>
<reference evidence="8 9" key="1">
    <citation type="submission" date="2017-05" db="EMBL/GenBank/DDBJ databases">
        <title>Genome Analysis of Maritalea myrionectae HL2708#5.</title>
        <authorList>
            <consortium name="Cotde Inc.-PKNU"/>
            <person name="Jang D."/>
            <person name="Oh H.-M."/>
        </authorList>
    </citation>
    <scope>NUCLEOTIDE SEQUENCE [LARGE SCALE GENOMIC DNA]</scope>
    <source>
        <strain evidence="8 9">HL2708#5</strain>
    </source>
</reference>
<evidence type="ECO:0000256" key="4">
    <source>
        <dbReference type="ARBA" id="ARBA00022692"/>
    </source>
</evidence>
<keyword evidence="6 7" id="KW-0472">Membrane</keyword>
<dbReference type="PANTHER" id="PTHR34584">
    <property type="entry name" value="NA(+)/H(+) ANTIPORTER SUBUNIT E1"/>
    <property type="match status" value="1"/>
</dbReference>
<keyword evidence="3" id="KW-1003">Cell membrane</keyword>
<sequence>MTLLLISVLLALTWAAITGTFSLGNLILGFVVGGASLWVIRLQVGQAQILRKLPKIISLALLFLYELILSAFKVLVLVLSPNMHKKLQPAIIAFPLRAKTDAEITLLANLITLTPGTLSVDVSPDRSSLYVHALEMPDKKKMIKDIANGFEAKIIEVFEP</sequence>
<feature type="transmembrane region" description="Helical" evidence="7">
    <location>
        <begin position="25"/>
        <end position="44"/>
    </location>
</feature>
<evidence type="ECO:0000313" key="8">
    <source>
        <dbReference type="EMBL" id="AVX05164.1"/>
    </source>
</evidence>
<evidence type="ECO:0000256" key="7">
    <source>
        <dbReference type="SAM" id="Phobius"/>
    </source>
</evidence>
<comment type="similarity">
    <text evidence="2">Belongs to the CPA3 antiporters (TC 2.A.63) subunit E family.</text>
</comment>
<feature type="transmembrane region" description="Helical" evidence="7">
    <location>
        <begin position="56"/>
        <end position="79"/>
    </location>
</feature>
<protein>
    <submittedName>
        <fullName evidence="8">Na(+)/H(+) antiporter subunit E1</fullName>
    </submittedName>
</protein>
<evidence type="ECO:0000256" key="5">
    <source>
        <dbReference type="ARBA" id="ARBA00022989"/>
    </source>
</evidence>
<comment type="subcellular location">
    <subcellularLocation>
        <location evidence="1">Cell membrane</location>
        <topology evidence="1">Multi-pass membrane protein</topology>
    </subcellularLocation>
</comment>
<dbReference type="AlphaFoldDB" id="A0A2R4MH05"/>
<dbReference type="Pfam" id="PF01899">
    <property type="entry name" value="MNHE"/>
    <property type="match status" value="1"/>
</dbReference>
<dbReference type="STRING" id="1122213.GCA_000423365_00288"/>
<gene>
    <name evidence="8" type="ORF">MXMO3_02652</name>
</gene>
<dbReference type="Proteomes" id="UP000258927">
    <property type="component" value="Chromosome"/>
</dbReference>
<accession>A0A2R4MH05</accession>
<evidence type="ECO:0000256" key="3">
    <source>
        <dbReference type="ARBA" id="ARBA00022475"/>
    </source>
</evidence>
<proteinExistence type="inferred from homology"/>